<accession>A0A803MI92</accession>
<feature type="compositionally biased region" description="Basic and acidic residues" evidence="2">
    <location>
        <begin position="129"/>
        <end position="144"/>
    </location>
</feature>
<feature type="region of interest" description="Disordered" evidence="2">
    <location>
        <begin position="97"/>
        <end position="153"/>
    </location>
</feature>
<sequence length="602" mass="67148">MATAAFRSTTRRTSIGGDSNSNSSTSRNSTTSSSHHRRSRSVSRFSHGLPAEVSPEEPPSASRRGKFVNTVRGSGVPEISLDDLAIEMFSSSDIGERGRTTSYEVSSASRDDKTASHRRGRSVSRRGARVGELRSKNLGERNGDFDGSASRRRRSLSVVRNYQISDSENEHIQKNRSLVKAKDLNMWSKQKPVMQPTSSNQQRGLRRSSSQKDFLRSYDGYSSYSSTLTDDEGNDACYNANRRTKDMQTAFKQNKVMFVPFSLLVLECEPQASGHGQWSKALQKEYTNPAKDIRLDYRQVKAESQLSELASNNGLQSTDSDALKAVSTVRRNYKTKLEESEKRKQELLAEIMLEEERGKELKKIVGELLPHPKSTPVKRAARGRKFLKRSICEFQRSTDTTRMPKQLVEEADKIIDEFISSVEETDISSFDGERSDTSSVFGGAVKPFKSPMRSDLLPGEMDGVVLPWLKWETGDDGTTLLGSDNKQHPKTPTTVLQGSQEMTAGNEQDQSSSSKSSRGSWSPGVANSFSLDVGKNSKSGEVESYKSQLLSRVPRKSLVDIDDYLKLTSNEGFLSERWIQRERIHSGGLLICNSRSSGKFLY</sequence>
<dbReference type="PANTHER" id="PTHR34466:SF1">
    <property type="entry name" value="OS06G0609800 PROTEIN"/>
    <property type="match status" value="1"/>
</dbReference>
<feature type="compositionally biased region" description="Low complexity" evidence="2">
    <location>
        <begin position="1"/>
        <end position="33"/>
    </location>
</feature>
<keyword evidence="1" id="KW-0175">Coiled coil</keyword>
<feature type="compositionally biased region" description="Low complexity" evidence="2">
    <location>
        <begin position="511"/>
        <end position="522"/>
    </location>
</feature>
<reference evidence="3" key="2">
    <citation type="submission" date="2021-03" db="UniProtKB">
        <authorList>
            <consortium name="EnsemblPlants"/>
        </authorList>
    </citation>
    <scope>IDENTIFICATION</scope>
</reference>
<evidence type="ECO:0000256" key="1">
    <source>
        <dbReference type="SAM" id="Coils"/>
    </source>
</evidence>
<evidence type="ECO:0000256" key="2">
    <source>
        <dbReference type="SAM" id="MobiDB-lite"/>
    </source>
</evidence>
<feature type="compositionally biased region" description="Polar residues" evidence="2">
    <location>
        <begin position="480"/>
        <end position="510"/>
    </location>
</feature>
<evidence type="ECO:0000313" key="4">
    <source>
        <dbReference type="Proteomes" id="UP000596660"/>
    </source>
</evidence>
<name>A0A803MI92_CHEQI</name>
<dbReference type="OMA" id="NMEPEQA"/>
<reference evidence="3" key="1">
    <citation type="journal article" date="2017" name="Nature">
        <title>The genome of Chenopodium quinoa.</title>
        <authorList>
            <person name="Jarvis D.E."/>
            <person name="Ho Y.S."/>
            <person name="Lightfoot D.J."/>
            <person name="Schmoeckel S.M."/>
            <person name="Li B."/>
            <person name="Borm T.J.A."/>
            <person name="Ohyanagi H."/>
            <person name="Mineta K."/>
            <person name="Michell C.T."/>
            <person name="Saber N."/>
            <person name="Kharbatia N.M."/>
            <person name="Rupper R.R."/>
            <person name="Sharp A.R."/>
            <person name="Dally N."/>
            <person name="Boughton B.A."/>
            <person name="Woo Y.H."/>
            <person name="Gao G."/>
            <person name="Schijlen E.G.W.M."/>
            <person name="Guo X."/>
            <person name="Momin A.A."/>
            <person name="Negrao S."/>
            <person name="Al-Babili S."/>
            <person name="Gehring C."/>
            <person name="Roessner U."/>
            <person name="Jung C."/>
            <person name="Murphy K."/>
            <person name="Arold S.T."/>
            <person name="Gojobori T."/>
            <person name="van der Linden C.G."/>
            <person name="van Loo E.N."/>
            <person name="Jellen E.N."/>
            <person name="Maughan P.J."/>
            <person name="Tester M."/>
        </authorList>
    </citation>
    <scope>NUCLEOTIDE SEQUENCE [LARGE SCALE GENOMIC DNA]</scope>
    <source>
        <strain evidence="3">cv. PI 614886</strain>
    </source>
</reference>
<feature type="compositionally biased region" description="Basic residues" evidence="2">
    <location>
        <begin position="116"/>
        <end position="128"/>
    </location>
</feature>
<feature type="compositionally biased region" description="Polar residues" evidence="2">
    <location>
        <begin position="195"/>
        <end position="212"/>
    </location>
</feature>
<dbReference type="EnsemblPlants" id="AUR62029840-RA">
    <property type="protein sequence ID" value="AUR62029840-RA:cds"/>
    <property type="gene ID" value="AUR62029840"/>
</dbReference>
<dbReference type="AlphaFoldDB" id="A0A803MI92"/>
<proteinExistence type="predicted"/>
<dbReference type="Proteomes" id="UP000596660">
    <property type="component" value="Unplaced"/>
</dbReference>
<protein>
    <submittedName>
        <fullName evidence="3">Uncharacterized protein</fullName>
    </submittedName>
</protein>
<keyword evidence="4" id="KW-1185">Reference proteome</keyword>
<feature type="region of interest" description="Disordered" evidence="2">
    <location>
        <begin position="1"/>
        <end position="69"/>
    </location>
</feature>
<dbReference type="Gramene" id="AUR62029840-RA">
    <property type="protein sequence ID" value="AUR62029840-RA:cds"/>
    <property type="gene ID" value="AUR62029840"/>
</dbReference>
<feature type="compositionally biased region" description="Low complexity" evidence="2">
    <location>
        <begin position="42"/>
        <end position="53"/>
    </location>
</feature>
<organism evidence="3 4">
    <name type="scientific">Chenopodium quinoa</name>
    <name type="common">Quinoa</name>
    <dbReference type="NCBI Taxonomy" id="63459"/>
    <lineage>
        <taxon>Eukaryota</taxon>
        <taxon>Viridiplantae</taxon>
        <taxon>Streptophyta</taxon>
        <taxon>Embryophyta</taxon>
        <taxon>Tracheophyta</taxon>
        <taxon>Spermatophyta</taxon>
        <taxon>Magnoliopsida</taxon>
        <taxon>eudicotyledons</taxon>
        <taxon>Gunneridae</taxon>
        <taxon>Pentapetalae</taxon>
        <taxon>Caryophyllales</taxon>
        <taxon>Chenopodiaceae</taxon>
        <taxon>Chenopodioideae</taxon>
        <taxon>Atripliceae</taxon>
        <taxon>Chenopodium</taxon>
    </lineage>
</organism>
<dbReference type="PANTHER" id="PTHR34466">
    <property type="entry name" value="OS11G0129800 PROTEIN"/>
    <property type="match status" value="1"/>
</dbReference>
<feature type="coiled-coil region" evidence="1">
    <location>
        <begin position="323"/>
        <end position="357"/>
    </location>
</feature>
<feature type="region of interest" description="Disordered" evidence="2">
    <location>
        <begin position="184"/>
        <end position="212"/>
    </location>
</feature>
<feature type="region of interest" description="Disordered" evidence="2">
    <location>
        <begin position="479"/>
        <end position="522"/>
    </location>
</feature>
<evidence type="ECO:0000313" key="3">
    <source>
        <dbReference type="EnsemblPlants" id="AUR62029840-RA:cds"/>
    </source>
</evidence>